<dbReference type="FunFam" id="3.90.870.10:FF:000009">
    <property type="entry name" value="Threonylcarbamoyl-AMP synthase, putative"/>
    <property type="match status" value="1"/>
</dbReference>
<comment type="similarity">
    <text evidence="5">Belongs to the SUA5 family.</text>
</comment>
<dbReference type="EC" id="2.7.7.87" evidence="5"/>
<dbReference type="InterPro" id="IPR005145">
    <property type="entry name" value="Sua5_C"/>
</dbReference>
<dbReference type="InterPro" id="IPR006070">
    <property type="entry name" value="Sua5-like_dom"/>
</dbReference>
<dbReference type="RefSeq" id="WP_221047604.1">
    <property type="nucleotide sequence ID" value="NZ_AP019782.1"/>
</dbReference>
<dbReference type="GO" id="GO:0003725">
    <property type="term" value="F:double-stranded RNA binding"/>
    <property type="evidence" value="ECO:0007669"/>
    <property type="project" value="InterPro"/>
</dbReference>
<dbReference type="NCBIfam" id="TIGR00057">
    <property type="entry name" value="L-threonylcarbamoyladenylate synthase"/>
    <property type="match status" value="1"/>
</dbReference>
<keyword evidence="1 5" id="KW-0819">tRNA processing</keyword>
<keyword evidence="5" id="KW-0808">Transferase</keyword>
<reference evidence="7" key="1">
    <citation type="submission" date="2019-06" db="EMBL/GenBank/DDBJ databases">
        <title>Complete genome sequence of Methylogaea oryzae strain JCM16910.</title>
        <authorList>
            <person name="Asakawa S."/>
        </authorList>
    </citation>
    <scope>NUCLEOTIDE SEQUENCE</scope>
    <source>
        <strain evidence="7">E10</strain>
    </source>
</reference>
<comment type="function">
    <text evidence="5">Required for the formation of a threonylcarbamoyl group on adenosine at position 37 (t(6)A37) in tRNAs that read codons beginning with adenine.</text>
</comment>
<dbReference type="GO" id="GO:0006450">
    <property type="term" value="P:regulation of translational fidelity"/>
    <property type="evidence" value="ECO:0007669"/>
    <property type="project" value="TreeGrafter"/>
</dbReference>
<name>A0A8D4VSJ9_9GAMM</name>
<dbReference type="Proteomes" id="UP000824988">
    <property type="component" value="Chromosome"/>
</dbReference>
<dbReference type="Pfam" id="PF03481">
    <property type="entry name" value="Sua5_C"/>
    <property type="match status" value="1"/>
</dbReference>
<dbReference type="PROSITE" id="PS51163">
    <property type="entry name" value="YRDC"/>
    <property type="match status" value="1"/>
</dbReference>
<dbReference type="GO" id="GO:0000049">
    <property type="term" value="F:tRNA binding"/>
    <property type="evidence" value="ECO:0007669"/>
    <property type="project" value="TreeGrafter"/>
</dbReference>
<keyword evidence="2 5" id="KW-0548">Nucleotidyltransferase</keyword>
<evidence type="ECO:0000256" key="2">
    <source>
        <dbReference type="ARBA" id="ARBA00022695"/>
    </source>
</evidence>
<feature type="domain" description="YrdC-like" evidence="6">
    <location>
        <begin position="6"/>
        <end position="191"/>
    </location>
</feature>
<evidence type="ECO:0000256" key="5">
    <source>
        <dbReference type="PIRNR" id="PIRNR004930"/>
    </source>
</evidence>
<dbReference type="PANTHER" id="PTHR17490:SF16">
    <property type="entry name" value="THREONYLCARBAMOYL-AMP SYNTHASE"/>
    <property type="match status" value="1"/>
</dbReference>
<comment type="subcellular location">
    <subcellularLocation>
        <location evidence="5">Cytoplasm</location>
    </subcellularLocation>
</comment>
<dbReference type="Pfam" id="PF01300">
    <property type="entry name" value="Sua5_yciO_yrdC"/>
    <property type="match status" value="1"/>
</dbReference>
<keyword evidence="4 5" id="KW-0067">ATP-binding</keyword>
<evidence type="ECO:0000313" key="8">
    <source>
        <dbReference type="Proteomes" id="UP000824988"/>
    </source>
</evidence>
<sequence>MKTPTPETIAAAAQCLRDGGLVAIPTETVYGLGADASNPQAVLRIFAAKGRPADHPLIVHAAGAESLEYWAREVPEGALRLAARYWPGPLTLILKRGRAPLEVTGGQDSVGLRVPAHPVALALLRAFGGGVAAPSANRFGRVSPTRAWHVRRELGDRVDMILDGGPCRVGVESTILSLAGDRPVLLRPGAIALSELQEVLGEEIAPPSTPVAIRAPGMLASHYAPETPFEVWPAEELRQRAEELAQTGRRAAILFIDPQRCGIAATPDLLPFPMPAEPDDYARRLFAVLRRFDRMGLDVLLAEAPPETEAWQAVRDRMRRASC</sequence>
<dbReference type="GO" id="GO:0016779">
    <property type="term" value="F:nucleotidyltransferase activity"/>
    <property type="evidence" value="ECO:0007669"/>
    <property type="project" value="UniProtKB-KW"/>
</dbReference>
<keyword evidence="5" id="KW-0963">Cytoplasm</keyword>
<dbReference type="InterPro" id="IPR050156">
    <property type="entry name" value="TC-AMP_synthase_SUA5"/>
</dbReference>
<dbReference type="EMBL" id="AP019782">
    <property type="protein sequence ID" value="BBL72519.1"/>
    <property type="molecule type" value="Genomic_DNA"/>
</dbReference>
<dbReference type="AlphaFoldDB" id="A0A8D4VSJ9"/>
<evidence type="ECO:0000259" key="6">
    <source>
        <dbReference type="PROSITE" id="PS51163"/>
    </source>
</evidence>
<organism evidence="7 8">
    <name type="scientific">Methylogaea oryzae</name>
    <dbReference type="NCBI Taxonomy" id="1295382"/>
    <lineage>
        <taxon>Bacteria</taxon>
        <taxon>Pseudomonadati</taxon>
        <taxon>Pseudomonadota</taxon>
        <taxon>Gammaproteobacteria</taxon>
        <taxon>Methylococcales</taxon>
        <taxon>Methylococcaceae</taxon>
        <taxon>Methylogaea</taxon>
    </lineage>
</organism>
<evidence type="ECO:0000256" key="3">
    <source>
        <dbReference type="ARBA" id="ARBA00022741"/>
    </source>
</evidence>
<protein>
    <recommendedName>
        <fullName evidence="5">Threonylcarbamoyl-AMP synthase</fullName>
        <shortName evidence="5">TC-AMP synthase</shortName>
        <ecNumber evidence="5">2.7.7.87</ecNumber>
    </recommendedName>
    <alternativeName>
        <fullName evidence="5">L-threonylcarbamoyladenylate synthase</fullName>
    </alternativeName>
</protein>
<dbReference type="PANTHER" id="PTHR17490">
    <property type="entry name" value="SUA5"/>
    <property type="match status" value="1"/>
</dbReference>
<proteinExistence type="inferred from homology"/>
<evidence type="ECO:0000256" key="4">
    <source>
        <dbReference type="ARBA" id="ARBA00022840"/>
    </source>
</evidence>
<dbReference type="GO" id="GO:0005524">
    <property type="term" value="F:ATP binding"/>
    <property type="evidence" value="ECO:0007669"/>
    <property type="project" value="UniProtKB-KW"/>
</dbReference>
<dbReference type="PIRSF" id="PIRSF004930">
    <property type="entry name" value="Tln_factor_SUA5"/>
    <property type="match status" value="1"/>
</dbReference>
<accession>A0A8D4VSJ9</accession>
<dbReference type="GO" id="GO:0005737">
    <property type="term" value="C:cytoplasm"/>
    <property type="evidence" value="ECO:0007669"/>
    <property type="project" value="TreeGrafter"/>
</dbReference>
<evidence type="ECO:0000313" key="7">
    <source>
        <dbReference type="EMBL" id="BBL72519.1"/>
    </source>
</evidence>
<gene>
    <name evidence="7" type="ORF">MoryE10_31250</name>
</gene>
<dbReference type="GO" id="GO:0008033">
    <property type="term" value="P:tRNA processing"/>
    <property type="evidence" value="ECO:0007669"/>
    <property type="project" value="UniProtKB-KW"/>
</dbReference>
<dbReference type="KEGG" id="moz:MoryE10_31250"/>
<dbReference type="InterPro" id="IPR010923">
    <property type="entry name" value="T(6)A37_SUA5"/>
</dbReference>
<evidence type="ECO:0000256" key="1">
    <source>
        <dbReference type="ARBA" id="ARBA00022694"/>
    </source>
</evidence>
<comment type="catalytic activity">
    <reaction evidence="5">
        <text>L-threonine + hydrogencarbonate + ATP = L-threonylcarbamoyladenylate + diphosphate + H2O</text>
        <dbReference type="Rhea" id="RHEA:36407"/>
        <dbReference type="ChEBI" id="CHEBI:15377"/>
        <dbReference type="ChEBI" id="CHEBI:17544"/>
        <dbReference type="ChEBI" id="CHEBI:30616"/>
        <dbReference type="ChEBI" id="CHEBI:33019"/>
        <dbReference type="ChEBI" id="CHEBI:57926"/>
        <dbReference type="ChEBI" id="CHEBI:73682"/>
        <dbReference type="EC" id="2.7.7.87"/>
    </reaction>
</comment>
<keyword evidence="8" id="KW-1185">Reference proteome</keyword>
<keyword evidence="3 5" id="KW-0547">Nucleotide-binding</keyword>